<reference evidence="1" key="2">
    <citation type="submission" date="2020-09" db="EMBL/GenBank/DDBJ databases">
        <authorList>
            <person name="Sun Q."/>
            <person name="Ohkuma M."/>
        </authorList>
    </citation>
    <scope>NUCLEOTIDE SEQUENCE</scope>
    <source>
        <strain evidence="1">JCM 4988</strain>
    </source>
</reference>
<organism evidence="1 2">
    <name type="scientific">Streptomyces inusitatus</name>
    <dbReference type="NCBI Taxonomy" id="68221"/>
    <lineage>
        <taxon>Bacteria</taxon>
        <taxon>Bacillati</taxon>
        <taxon>Actinomycetota</taxon>
        <taxon>Actinomycetes</taxon>
        <taxon>Kitasatosporales</taxon>
        <taxon>Streptomycetaceae</taxon>
        <taxon>Streptomyces</taxon>
    </lineage>
</organism>
<reference evidence="1" key="1">
    <citation type="journal article" date="2014" name="Int. J. Syst. Evol. Microbiol.">
        <title>Complete genome sequence of Corynebacterium casei LMG S-19264T (=DSM 44701T), isolated from a smear-ripened cheese.</title>
        <authorList>
            <consortium name="US DOE Joint Genome Institute (JGI-PGF)"/>
            <person name="Walter F."/>
            <person name="Albersmeier A."/>
            <person name="Kalinowski J."/>
            <person name="Ruckert C."/>
        </authorList>
    </citation>
    <scope>NUCLEOTIDE SEQUENCE</scope>
    <source>
        <strain evidence="1">JCM 4988</strain>
    </source>
</reference>
<dbReference type="AlphaFoldDB" id="A0A918PTB7"/>
<evidence type="ECO:0000313" key="2">
    <source>
        <dbReference type="Proteomes" id="UP000630936"/>
    </source>
</evidence>
<proteinExistence type="predicted"/>
<dbReference type="RefSeq" id="WP_190121707.1">
    <property type="nucleotide sequence ID" value="NZ_BMWG01000002.1"/>
</dbReference>
<name>A0A918PTB7_9ACTN</name>
<evidence type="ECO:0000313" key="1">
    <source>
        <dbReference type="EMBL" id="GGZ19816.1"/>
    </source>
</evidence>
<dbReference type="PANTHER" id="PTHR34613:SF1">
    <property type="entry name" value="SLL6017 PROTEIN"/>
    <property type="match status" value="1"/>
</dbReference>
<keyword evidence="2" id="KW-1185">Reference proteome</keyword>
<comment type="caution">
    <text evidence="1">The sequence shown here is derived from an EMBL/GenBank/DDBJ whole genome shotgun (WGS) entry which is preliminary data.</text>
</comment>
<dbReference type="Proteomes" id="UP000630936">
    <property type="component" value="Unassembled WGS sequence"/>
</dbReference>
<protein>
    <submittedName>
        <fullName evidence="1">Uncharacterized protein</fullName>
    </submittedName>
</protein>
<accession>A0A918PTB7</accession>
<dbReference type="PANTHER" id="PTHR34613">
    <property type="entry name" value="SLL0800 PROTEIN"/>
    <property type="match status" value="1"/>
</dbReference>
<sequence length="292" mass="32111">MVSSPHEAMHRIFQEYPELFTGVSQVLGLNFPSPVSTTVLPTDLTESRPVERRVDTLLRFDFDTEDGRAFLLAVEAQGKKDPDKPGSWAYYLSYLYTKYQVPPLLLVICQDRATAEWAARPVTIGPAEWPSLTLRPLVVGPHNMPLITNAAEARKDLAFATLAAITHAAEPEAGAILKAMSTALRDVPETIANPIVELIAQGLGKRPVAQQWRNLVAVDLSFYTSPMSEELRAEGEVKGLSRGILVALEQRGVTVSDEARLRITGCADPELLDTWLVRAFTVSAAEEIFEEA</sequence>
<dbReference type="EMBL" id="BMWG01000002">
    <property type="protein sequence ID" value="GGZ19816.1"/>
    <property type="molecule type" value="Genomic_DNA"/>
</dbReference>
<gene>
    <name evidence="1" type="ORF">GCM10010387_10930</name>
</gene>